<reference evidence="1" key="1">
    <citation type="submission" date="2023-10" db="EMBL/GenBank/DDBJ databases">
        <title>Genome assembly of Pristionchus species.</title>
        <authorList>
            <person name="Yoshida K."/>
            <person name="Sommer R.J."/>
        </authorList>
    </citation>
    <scope>NUCLEOTIDE SEQUENCE</scope>
    <source>
        <strain evidence="1">RS5133</strain>
    </source>
</reference>
<feature type="non-terminal residue" evidence="1">
    <location>
        <position position="71"/>
    </location>
</feature>
<evidence type="ECO:0000313" key="1">
    <source>
        <dbReference type="EMBL" id="GMT27165.1"/>
    </source>
</evidence>
<comment type="caution">
    <text evidence="1">The sequence shown here is derived from an EMBL/GenBank/DDBJ whole genome shotgun (WGS) entry which is preliminary data.</text>
</comment>
<dbReference type="EMBL" id="BTSY01000005">
    <property type="protein sequence ID" value="GMT27165.1"/>
    <property type="molecule type" value="Genomic_DNA"/>
</dbReference>
<protein>
    <submittedName>
        <fullName evidence="1">Uncharacterized protein</fullName>
    </submittedName>
</protein>
<gene>
    <name evidence="1" type="ORF">PFISCL1PPCAC_18462</name>
</gene>
<accession>A0AAV5W9U3</accession>
<organism evidence="1 2">
    <name type="scientific">Pristionchus fissidentatus</name>
    <dbReference type="NCBI Taxonomy" id="1538716"/>
    <lineage>
        <taxon>Eukaryota</taxon>
        <taxon>Metazoa</taxon>
        <taxon>Ecdysozoa</taxon>
        <taxon>Nematoda</taxon>
        <taxon>Chromadorea</taxon>
        <taxon>Rhabditida</taxon>
        <taxon>Rhabditina</taxon>
        <taxon>Diplogasteromorpha</taxon>
        <taxon>Diplogasteroidea</taxon>
        <taxon>Neodiplogasteridae</taxon>
        <taxon>Pristionchus</taxon>
    </lineage>
</organism>
<feature type="non-terminal residue" evidence="1">
    <location>
        <position position="1"/>
    </location>
</feature>
<dbReference type="AlphaFoldDB" id="A0AAV5W9U3"/>
<name>A0AAV5W9U3_9BILA</name>
<proteinExistence type="predicted"/>
<evidence type="ECO:0000313" key="2">
    <source>
        <dbReference type="Proteomes" id="UP001432322"/>
    </source>
</evidence>
<keyword evidence="2" id="KW-1185">Reference proteome</keyword>
<sequence length="71" mass="8169">HSTYSISPFVVDCDYNSSPQLQSHFDYFDQGVGSIFDGECEEDGSRKFSDDEMDELEVVQLDQDVTDAEYW</sequence>
<dbReference type="Proteomes" id="UP001432322">
    <property type="component" value="Unassembled WGS sequence"/>
</dbReference>